<proteinExistence type="predicted"/>
<accession>A0A9D9E8B3</accession>
<reference evidence="1" key="2">
    <citation type="journal article" date="2021" name="PeerJ">
        <title>Extensive microbial diversity within the chicken gut microbiome revealed by metagenomics and culture.</title>
        <authorList>
            <person name="Gilroy R."/>
            <person name="Ravi A."/>
            <person name="Getino M."/>
            <person name="Pursley I."/>
            <person name="Horton D.L."/>
            <person name="Alikhan N.F."/>
            <person name="Baker D."/>
            <person name="Gharbi K."/>
            <person name="Hall N."/>
            <person name="Watson M."/>
            <person name="Adriaenssens E.M."/>
            <person name="Foster-Nyarko E."/>
            <person name="Jarju S."/>
            <person name="Secka A."/>
            <person name="Antonio M."/>
            <person name="Oren A."/>
            <person name="Chaudhuri R.R."/>
            <person name="La Ragione R."/>
            <person name="Hildebrand F."/>
            <person name="Pallen M.J."/>
        </authorList>
    </citation>
    <scope>NUCLEOTIDE SEQUENCE</scope>
    <source>
        <strain evidence="1">11167</strain>
    </source>
</reference>
<evidence type="ECO:0000313" key="2">
    <source>
        <dbReference type="Proteomes" id="UP000823633"/>
    </source>
</evidence>
<comment type="caution">
    <text evidence="1">The sequence shown here is derived from an EMBL/GenBank/DDBJ whole genome shotgun (WGS) entry which is preliminary data.</text>
</comment>
<sequence>MIVYSGSKASFQRDLINGVIAEKIEDMFISFGIPKESRAEYRSWENSLPKIGMIISNRKIADEVQVALEYQIPLTSKRVDFMIGGTDGVHNNIVIVELKQWETCRATSRENVVKAFTGGAERDVAHPSQQAYSYAKLISNFNEAVRENDIGLIPCAYLHNYKEENRGQICNVRCQRPSGQA</sequence>
<gene>
    <name evidence="1" type="ORF">IAC42_01840</name>
</gene>
<dbReference type="AlphaFoldDB" id="A0A9D9E8B3"/>
<evidence type="ECO:0000313" key="1">
    <source>
        <dbReference type="EMBL" id="MBO8442492.1"/>
    </source>
</evidence>
<dbReference type="Proteomes" id="UP000823633">
    <property type="component" value="Unassembled WGS sequence"/>
</dbReference>
<protein>
    <submittedName>
        <fullName evidence="1">Uncharacterized protein</fullName>
    </submittedName>
</protein>
<organism evidence="1 2">
    <name type="scientific">Candidatus Aphodenecus pullistercoris</name>
    <dbReference type="NCBI Taxonomy" id="2840669"/>
    <lineage>
        <taxon>Bacteria</taxon>
        <taxon>Pseudomonadati</taxon>
        <taxon>Spirochaetota</taxon>
        <taxon>Spirochaetia</taxon>
        <taxon>Spirochaetales</taxon>
        <taxon>Candidatus Aphodenecus</taxon>
    </lineage>
</organism>
<reference evidence="1" key="1">
    <citation type="submission" date="2020-10" db="EMBL/GenBank/DDBJ databases">
        <authorList>
            <person name="Gilroy R."/>
        </authorList>
    </citation>
    <scope>NUCLEOTIDE SEQUENCE</scope>
    <source>
        <strain evidence="1">11167</strain>
    </source>
</reference>
<dbReference type="EMBL" id="JADIMU010000013">
    <property type="protein sequence ID" value="MBO8442492.1"/>
    <property type="molecule type" value="Genomic_DNA"/>
</dbReference>
<name>A0A9D9E8B3_9SPIR</name>